<organism evidence="2 3">
    <name type="scientific">Ilex paraguariensis</name>
    <name type="common">yerba mate</name>
    <dbReference type="NCBI Taxonomy" id="185542"/>
    <lineage>
        <taxon>Eukaryota</taxon>
        <taxon>Viridiplantae</taxon>
        <taxon>Streptophyta</taxon>
        <taxon>Embryophyta</taxon>
        <taxon>Tracheophyta</taxon>
        <taxon>Spermatophyta</taxon>
        <taxon>Magnoliopsida</taxon>
        <taxon>eudicotyledons</taxon>
        <taxon>Gunneridae</taxon>
        <taxon>Pentapetalae</taxon>
        <taxon>asterids</taxon>
        <taxon>campanulids</taxon>
        <taxon>Aquifoliales</taxon>
        <taxon>Aquifoliaceae</taxon>
        <taxon>Ilex</taxon>
    </lineage>
</organism>
<feature type="compositionally biased region" description="Polar residues" evidence="1">
    <location>
        <begin position="80"/>
        <end position="105"/>
    </location>
</feature>
<protein>
    <submittedName>
        <fullName evidence="2">Uncharacterized protein</fullName>
    </submittedName>
</protein>
<accession>A0ABC8UJI0</accession>
<feature type="non-terminal residue" evidence="2">
    <location>
        <position position="120"/>
    </location>
</feature>
<name>A0ABC8UJI0_9AQUA</name>
<gene>
    <name evidence="2" type="ORF">ILEXP_LOCUS51258</name>
</gene>
<keyword evidence="3" id="KW-1185">Reference proteome</keyword>
<proteinExistence type="predicted"/>
<dbReference type="EMBL" id="CAUOFW020007960">
    <property type="protein sequence ID" value="CAK9181210.1"/>
    <property type="molecule type" value="Genomic_DNA"/>
</dbReference>
<dbReference type="AlphaFoldDB" id="A0ABC8UJI0"/>
<sequence>MSPSPGTFTLLHDTSKSQIPVHISPQPILQASSNPYISSISSPRYQVPMSTPLLSQSINTPCPPTSQSQSPTTVHADTFPANSQPLIPNTSSLTPPLTQGSSAGPSINLHPMVTRSKVGT</sequence>
<reference evidence="2 3" key="1">
    <citation type="submission" date="2024-02" db="EMBL/GenBank/DDBJ databases">
        <authorList>
            <person name="Vignale AGUSTIN F."/>
            <person name="Sosa J E."/>
            <person name="Modenutti C."/>
        </authorList>
    </citation>
    <scope>NUCLEOTIDE SEQUENCE [LARGE SCALE GENOMIC DNA]</scope>
</reference>
<evidence type="ECO:0000256" key="1">
    <source>
        <dbReference type="SAM" id="MobiDB-lite"/>
    </source>
</evidence>
<dbReference type="Proteomes" id="UP001642360">
    <property type="component" value="Unassembled WGS sequence"/>
</dbReference>
<feature type="region of interest" description="Disordered" evidence="1">
    <location>
        <begin position="53"/>
        <end position="120"/>
    </location>
</feature>
<evidence type="ECO:0000313" key="2">
    <source>
        <dbReference type="EMBL" id="CAK9181210.1"/>
    </source>
</evidence>
<evidence type="ECO:0000313" key="3">
    <source>
        <dbReference type="Proteomes" id="UP001642360"/>
    </source>
</evidence>
<comment type="caution">
    <text evidence="2">The sequence shown here is derived from an EMBL/GenBank/DDBJ whole genome shotgun (WGS) entry which is preliminary data.</text>
</comment>